<dbReference type="EMBL" id="CP042582">
    <property type="protein sequence ID" value="QEX20524.1"/>
    <property type="molecule type" value="Genomic_DNA"/>
</dbReference>
<organism evidence="1 2">
    <name type="scientific">Hypericibacter adhaerens</name>
    <dbReference type="NCBI Taxonomy" id="2602016"/>
    <lineage>
        <taxon>Bacteria</taxon>
        <taxon>Pseudomonadati</taxon>
        <taxon>Pseudomonadota</taxon>
        <taxon>Alphaproteobacteria</taxon>
        <taxon>Rhodospirillales</taxon>
        <taxon>Dongiaceae</taxon>
        <taxon>Hypericibacter</taxon>
    </lineage>
</organism>
<reference evidence="1 2" key="1">
    <citation type="submission" date="2019-08" db="EMBL/GenBank/DDBJ databases">
        <title>Hyperibacter terrae gen. nov., sp. nov. and Hyperibacter viscosus sp. nov., two new members in the family Rhodospirillaceae isolated from the rhizosphere of Hypericum perforatum.</title>
        <authorList>
            <person name="Noviana Z."/>
        </authorList>
    </citation>
    <scope>NUCLEOTIDE SEQUENCE [LARGE SCALE GENOMIC DNA]</scope>
    <source>
        <strain evidence="1 2">R5959</strain>
    </source>
</reference>
<sequence length="82" mass="9265">MTLIVNFKINILMQGRRSVRHNLSIERGSTKCGAWGTPAPAPFESFLGIPWRPVPPLQVIEMTKAIEFRDKDALGYSPARQR</sequence>
<gene>
    <name evidence="1" type="ORF">FRZ61_04410</name>
</gene>
<name>A0A5J6MT82_9PROT</name>
<keyword evidence="2" id="KW-1185">Reference proteome</keyword>
<protein>
    <submittedName>
        <fullName evidence="1">Uncharacterized protein</fullName>
    </submittedName>
</protein>
<dbReference type="Proteomes" id="UP000325797">
    <property type="component" value="Chromosome"/>
</dbReference>
<proteinExistence type="predicted"/>
<evidence type="ECO:0000313" key="1">
    <source>
        <dbReference type="EMBL" id="QEX20524.1"/>
    </source>
</evidence>
<accession>A0A5J6MT82</accession>
<dbReference type="AlphaFoldDB" id="A0A5J6MT82"/>
<dbReference type="KEGG" id="hadh:FRZ61_04410"/>
<evidence type="ECO:0000313" key="2">
    <source>
        <dbReference type="Proteomes" id="UP000325797"/>
    </source>
</evidence>